<dbReference type="EMBL" id="JAWXYG010000009">
    <property type="protein sequence ID" value="KAK4262057.1"/>
    <property type="molecule type" value="Genomic_DNA"/>
</dbReference>
<evidence type="ECO:0000313" key="1">
    <source>
        <dbReference type="EMBL" id="KAK4262057.1"/>
    </source>
</evidence>
<keyword evidence="2" id="KW-1185">Reference proteome</keyword>
<gene>
    <name evidence="1" type="ORF">QN277_027667</name>
</gene>
<evidence type="ECO:0000313" key="2">
    <source>
        <dbReference type="Proteomes" id="UP001293593"/>
    </source>
</evidence>
<comment type="caution">
    <text evidence="1">The sequence shown here is derived from an EMBL/GenBank/DDBJ whole genome shotgun (WGS) entry which is preliminary data.</text>
</comment>
<name>A0AAE1MCD5_9FABA</name>
<protein>
    <submittedName>
        <fullName evidence="1">Uncharacterized protein</fullName>
    </submittedName>
</protein>
<accession>A0AAE1MCD5</accession>
<dbReference type="Proteomes" id="UP001293593">
    <property type="component" value="Unassembled WGS sequence"/>
</dbReference>
<reference evidence="1" key="1">
    <citation type="submission" date="2023-10" db="EMBL/GenBank/DDBJ databases">
        <title>Chromosome-level genome of the transformable northern wattle, Acacia crassicarpa.</title>
        <authorList>
            <person name="Massaro I."/>
            <person name="Sinha N.R."/>
            <person name="Poethig S."/>
            <person name="Leichty A.R."/>
        </authorList>
    </citation>
    <scope>NUCLEOTIDE SEQUENCE</scope>
    <source>
        <strain evidence="1">Acra3RX</strain>
        <tissue evidence="1">Leaf</tissue>
    </source>
</reference>
<sequence length="14" mass="1648">MSSPRRWGRGSRSQ</sequence>
<proteinExistence type="predicted"/>
<organism evidence="1 2">
    <name type="scientific">Acacia crassicarpa</name>
    <name type="common">northern wattle</name>
    <dbReference type="NCBI Taxonomy" id="499986"/>
    <lineage>
        <taxon>Eukaryota</taxon>
        <taxon>Viridiplantae</taxon>
        <taxon>Streptophyta</taxon>
        <taxon>Embryophyta</taxon>
        <taxon>Tracheophyta</taxon>
        <taxon>Spermatophyta</taxon>
        <taxon>Magnoliopsida</taxon>
        <taxon>eudicotyledons</taxon>
        <taxon>Gunneridae</taxon>
        <taxon>Pentapetalae</taxon>
        <taxon>rosids</taxon>
        <taxon>fabids</taxon>
        <taxon>Fabales</taxon>
        <taxon>Fabaceae</taxon>
        <taxon>Caesalpinioideae</taxon>
        <taxon>mimosoid clade</taxon>
        <taxon>Acacieae</taxon>
        <taxon>Acacia</taxon>
    </lineage>
</organism>